<protein>
    <submittedName>
        <fullName evidence="2">Uncharacterized protein</fullName>
    </submittedName>
</protein>
<evidence type="ECO:0000256" key="1">
    <source>
        <dbReference type="SAM" id="MobiDB-lite"/>
    </source>
</evidence>
<feature type="compositionally biased region" description="Polar residues" evidence="1">
    <location>
        <begin position="16"/>
        <end position="28"/>
    </location>
</feature>
<comment type="caution">
    <text evidence="2">The sequence shown here is derived from an EMBL/GenBank/DDBJ whole genome shotgun (WGS) entry which is preliminary data.</text>
</comment>
<dbReference type="AlphaFoldDB" id="J5QQL6"/>
<accession>J5QQL6</accession>
<organism evidence="2 3">
    <name type="scientific">Trichosporon asahii var. asahii (strain ATCC 90039 / CBS 2479 / JCM 2466 / KCTC 7840 / NBRC 103889/ NCYC 2677 / UAMH 7654)</name>
    <name type="common">Yeast</name>
    <dbReference type="NCBI Taxonomy" id="1186058"/>
    <lineage>
        <taxon>Eukaryota</taxon>
        <taxon>Fungi</taxon>
        <taxon>Dikarya</taxon>
        <taxon>Basidiomycota</taxon>
        <taxon>Agaricomycotina</taxon>
        <taxon>Tremellomycetes</taxon>
        <taxon>Trichosporonales</taxon>
        <taxon>Trichosporonaceae</taxon>
        <taxon>Trichosporon</taxon>
    </lineage>
</organism>
<feature type="compositionally biased region" description="Basic and acidic residues" evidence="1">
    <location>
        <begin position="219"/>
        <end position="228"/>
    </location>
</feature>
<gene>
    <name evidence="2" type="ORF">A1Q1_02404</name>
</gene>
<feature type="region of interest" description="Disordered" evidence="1">
    <location>
        <begin position="171"/>
        <end position="228"/>
    </location>
</feature>
<dbReference type="Proteomes" id="UP000002748">
    <property type="component" value="Unassembled WGS sequence"/>
</dbReference>
<dbReference type="HOGENOM" id="CLU_1215540_0_0_1"/>
<dbReference type="GeneID" id="25985918"/>
<reference evidence="2 3" key="1">
    <citation type="journal article" date="2012" name="Eukaryot. Cell">
        <title>Draft genome sequence of CBS 2479, the standard type strain of Trichosporon asahii.</title>
        <authorList>
            <person name="Yang R.Y."/>
            <person name="Li H.T."/>
            <person name="Zhu H."/>
            <person name="Zhou G.P."/>
            <person name="Wang M."/>
            <person name="Wang L."/>
        </authorList>
    </citation>
    <scope>NUCLEOTIDE SEQUENCE [LARGE SCALE GENOMIC DNA]</scope>
    <source>
        <strain evidence="3">ATCC 90039 / CBS 2479 / JCM 2466 / KCTC 7840 / NCYC 2677 / UAMH 7654</strain>
    </source>
</reference>
<sequence length="228" mass="23423">MGSLAVDPAGLGSPFHTPTTPRFYSTQTPASGSGSGSGPVPAAVAAADLHSPTASTSVVRRLFRTPLVPSVLLSTSHHSRKTSLSKSLSAKELQFEPSSEISEADAEDVEEANEASMATFTDLPVEHIHTLADNPFLPVASRYLYNALTGASATHDPSAGGDGAHLGRAAGLQAACSPQSANARRRRARDAADDKATAGGDRSAPQAIPPSAETGTAEYRPDDPVPAE</sequence>
<feature type="region of interest" description="Disordered" evidence="1">
    <location>
        <begin position="1"/>
        <end position="41"/>
    </location>
</feature>
<evidence type="ECO:0000313" key="2">
    <source>
        <dbReference type="EMBL" id="EJT48583.1"/>
    </source>
</evidence>
<evidence type="ECO:0000313" key="3">
    <source>
        <dbReference type="Proteomes" id="UP000002748"/>
    </source>
</evidence>
<name>J5QQL6_TRIAS</name>
<feature type="region of interest" description="Disordered" evidence="1">
    <location>
        <begin position="75"/>
        <end position="114"/>
    </location>
</feature>
<dbReference type="RefSeq" id="XP_014180824.1">
    <property type="nucleotide sequence ID" value="XM_014325349.1"/>
</dbReference>
<dbReference type="VEuPathDB" id="FungiDB:A1Q1_02404"/>
<dbReference type="EMBL" id="ALBS01000198">
    <property type="protein sequence ID" value="EJT48583.1"/>
    <property type="molecule type" value="Genomic_DNA"/>
</dbReference>
<dbReference type="KEGG" id="tasa:A1Q1_02404"/>
<feature type="compositionally biased region" description="Acidic residues" evidence="1">
    <location>
        <begin position="102"/>
        <end position="113"/>
    </location>
</feature>
<proteinExistence type="predicted"/>